<dbReference type="InterPro" id="IPR000944">
    <property type="entry name" value="Tscrpt_reg_Rrf2"/>
</dbReference>
<dbReference type="PROSITE" id="PS01332">
    <property type="entry name" value="HTH_RRF2_1"/>
    <property type="match status" value="1"/>
</dbReference>
<dbReference type="Gene3D" id="1.10.10.10">
    <property type="entry name" value="Winged helix-like DNA-binding domain superfamily/Winged helix DNA-binding domain"/>
    <property type="match status" value="1"/>
</dbReference>
<reference evidence="2" key="2">
    <citation type="journal article" date="2021" name="Appl. Environ. Microbiol.">
        <title>Adaptability of a Caproate-Producing Bacterium Contributes to Its Dominance in an Anaerobic Fermentation System.</title>
        <authorList>
            <person name="Wang H."/>
            <person name="Gu Y."/>
            <person name="Zhou W."/>
            <person name="Zhao D."/>
            <person name="Qiao Z."/>
            <person name="Zheng J."/>
            <person name="Gao J."/>
            <person name="Chen X."/>
            <person name="Ren C."/>
            <person name="Xu Y."/>
        </authorList>
    </citation>
    <scope>NUCLEOTIDE SEQUENCE</scope>
    <source>
        <strain evidence="2">JNU-WLY1368</strain>
    </source>
</reference>
<keyword evidence="4" id="KW-1185">Reference proteome</keyword>
<gene>
    <name evidence="1" type="ORF">GJQ69_08065</name>
    <name evidence="2" type="ORF">GKP14_05740</name>
</gene>
<dbReference type="KEGG" id="clf:GJQ69_08065"/>
<dbReference type="InterPro" id="IPR036390">
    <property type="entry name" value="WH_DNA-bd_sf"/>
</dbReference>
<evidence type="ECO:0000313" key="1">
    <source>
        <dbReference type="EMBL" id="QKN24434.1"/>
    </source>
</evidence>
<dbReference type="InterPro" id="IPR030489">
    <property type="entry name" value="TR_Rrf2-type_CS"/>
</dbReference>
<dbReference type="PANTHER" id="PTHR33221:SF2">
    <property type="entry name" value="TRANSCRIPTIONAL REGULATOR"/>
    <property type="match status" value="1"/>
</dbReference>
<dbReference type="Proteomes" id="UP000501316">
    <property type="component" value="Chromosome"/>
</dbReference>
<reference evidence="2" key="3">
    <citation type="journal article" date="2022" name="Int. J. Syst. Evol. Microbiol.">
        <title>Caproicibacterium lactatifermentans sp. nov., isolated from pit clay used for the production of Chinese strong aroma-type liquor.</title>
        <authorList>
            <person name="Wang H."/>
            <person name="Gu Y."/>
            <person name="Zhao D."/>
            <person name="Qiao Z."/>
            <person name="Zheng J."/>
            <person name="Gao J."/>
            <person name="Ren C."/>
            <person name="Xu Y."/>
        </authorList>
    </citation>
    <scope>NUCLEOTIDE SEQUENCE</scope>
    <source>
        <strain evidence="2">JNU-WLY1368</strain>
    </source>
</reference>
<dbReference type="PANTHER" id="PTHR33221">
    <property type="entry name" value="WINGED HELIX-TURN-HELIX TRANSCRIPTIONAL REGULATOR, RRF2 FAMILY"/>
    <property type="match status" value="1"/>
</dbReference>
<reference evidence="3 4" key="1">
    <citation type="submission" date="2019-11" db="EMBL/GenBank/DDBJ databases">
        <authorList>
            <person name="Ren C."/>
            <person name="Wang H."/>
            <person name="Xu Y."/>
        </authorList>
    </citation>
    <scope>NUCLEOTIDE SEQUENCE [LARGE SCALE GENOMIC DNA]</scope>
    <source>
        <strain evidence="4">JNU-WLY1368</strain>
        <strain evidence="1 3">LBM 19010</strain>
    </source>
</reference>
<proteinExistence type="predicted"/>
<dbReference type="EMBL" id="CP046051">
    <property type="protein sequence ID" value="QKN24434.1"/>
    <property type="molecule type" value="Genomic_DNA"/>
</dbReference>
<evidence type="ECO:0000313" key="2">
    <source>
        <dbReference type="EMBL" id="QKO30553.1"/>
    </source>
</evidence>
<organism evidence="1 3">
    <name type="scientific">Caproicibacterium lactatifermentans</name>
    <dbReference type="NCBI Taxonomy" id="2666138"/>
    <lineage>
        <taxon>Bacteria</taxon>
        <taxon>Bacillati</taxon>
        <taxon>Bacillota</taxon>
        <taxon>Clostridia</taxon>
        <taxon>Eubacteriales</taxon>
        <taxon>Oscillospiraceae</taxon>
        <taxon>Caproicibacterium</taxon>
    </lineage>
</organism>
<evidence type="ECO:0000313" key="4">
    <source>
        <dbReference type="Proteomes" id="UP000509623"/>
    </source>
</evidence>
<dbReference type="Pfam" id="PF02082">
    <property type="entry name" value="Rrf2"/>
    <property type="match status" value="1"/>
</dbReference>
<sequence>MVITLETDYAVRIMEVLATENSKVDARTIAEKAMVTQRFTLKILHKLVTAGLVVSFKGAHGGYTLAKASEQITLLEVIEAVEGPYMFSRCQQKAYSCDHSGTSSCRFHEIYNEVTVLVRDKLSSYTFADVLPQGRGSVGSNEESAPKNSVKA</sequence>
<evidence type="ECO:0000313" key="3">
    <source>
        <dbReference type="Proteomes" id="UP000501316"/>
    </source>
</evidence>
<dbReference type="SUPFAM" id="SSF46785">
    <property type="entry name" value="Winged helix' DNA-binding domain"/>
    <property type="match status" value="1"/>
</dbReference>
<dbReference type="NCBIfam" id="TIGR00738">
    <property type="entry name" value="rrf2_super"/>
    <property type="match status" value="1"/>
</dbReference>
<dbReference type="Proteomes" id="UP000509623">
    <property type="component" value="Chromosome"/>
</dbReference>
<dbReference type="GO" id="GO:0005829">
    <property type="term" value="C:cytosol"/>
    <property type="evidence" value="ECO:0007669"/>
    <property type="project" value="TreeGrafter"/>
</dbReference>
<protein>
    <submittedName>
        <fullName evidence="1">Rrf2 family transcriptional regulator</fullName>
    </submittedName>
</protein>
<dbReference type="GO" id="GO:0003700">
    <property type="term" value="F:DNA-binding transcription factor activity"/>
    <property type="evidence" value="ECO:0007669"/>
    <property type="project" value="TreeGrafter"/>
</dbReference>
<dbReference type="InterPro" id="IPR036388">
    <property type="entry name" value="WH-like_DNA-bd_sf"/>
</dbReference>
<dbReference type="AlphaFoldDB" id="A0A859DRY4"/>
<dbReference type="PROSITE" id="PS51197">
    <property type="entry name" value="HTH_RRF2_2"/>
    <property type="match status" value="1"/>
</dbReference>
<accession>A0A859DRY4</accession>
<dbReference type="RefSeq" id="WP_086035237.1">
    <property type="nucleotide sequence ID" value="NZ_CP046051.1"/>
</dbReference>
<dbReference type="EMBL" id="CP046161">
    <property type="protein sequence ID" value="QKO30553.1"/>
    <property type="molecule type" value="Genomic_DNA"/>
</dbReference>
<name>A0A859DRY4_9FIRM</name>